<evidence type="ECO:0000256" key="4">
    <source>
        <dbReference type="ARBA" id="ARBA00022898"/>
    </source>
</evidence>
<dbReference type="AlphaFoldDB" id="A0A484K8K1"/>
<proteinExistence type="predicted"/>
<dbReference type="Gene3D" id="3.90.1150.10">
    <property type="entry name" value="Aspartate Aminotransferase, domain 1"/>
    <property type="match status" value="1"/>
</dbReference>
<protein>
    <recommendedName>
        <fullName evidence="5">Aminotransferase class I/classII large domain-containing protein</fullName>
    </recommendedName>
</protein>
<evidence type="ECO:0000256" key="3">
    <source>
        <dbReference type="ARBA" id="ARBA00022679"/>
    </source>
</evidence>
<dbReference type="EMBL" id="OOIL02000126">
    <property type="protein sequence ID" value="VFQ60865.1"/>
    <property type="molecule type" value="Genomic_DNA"/>
</dbReference>
<dbReference type="Proteomes" id="UP000595140">
    <property type="component" value="Unassembled WGS sequence"/>
</dbReference>
<organism evidence="6 7">
    <name type="scientific">Cuscuta campestris</name>
    <dbReference type="NCBI Taxonomy" id="132261"/>
    <lineage>
        <taxon>Eukaryota</taxon>
        <taxon>Viridiplantae</taxon>
        <taxon>Streptophyta</taxon>
        <taxon>Embryophyta</taxon>
        <taxon>Tracheophyta</taxon>
        <taxon>Spermatophyta</taxon>
        <taxon>Magnoliopsida</taxon>
        <taxon>eudicotyledons</taxon>
        <taxon>Gunneridae</taxon>
        <taxon>Pentapetalae</taxon>
        <taxon>asterids</taxon>
        <taxon>lamiids</taxon>
        <taxon>Solanales</taxon>
        <taxon>Convolvulaceae</taxon>
        <taxon>Cuscuteae</taxon>
        <taxon>Cuscuta</taxon>
        <taxon>Cuscuta subgen. Grammica</taxon>
        <taxon>Cuscuta sect. Cleistogrammica</taxon>
    </lineage>
</organism>
<evidence type="ECO:0000256" key="2">
    <source>
        <dbReference type="ARBA" id="ARBA00022576"/>
    </source>
</evidence>
<dbReference type="InterPro" id="IPR004839">
    <property type="entry name" value="Aminotransferase_I/II_large"/>
</dbReference>
<dbReference type="PANTHER" id="PTHR43807">
    <property type="entry name" value="FI04487P"/>
    <property type="match status" value="1"/>
</dbReference>
<feature type="domain" description="Aminotransferase class I/classII large" evidence="5">
    <location>
        <begin position="68"/>
        <end position="418"/>
    </location>
</feature>
<dbReference type="SUPFAM" id="SSF53383">
    <property type="entry name" value="PLP-dependent transferases"/>
    <property type="match status" value="1"/>
</dbReference>
<dbReference type="CDD" id="cd00609">
    <property type="entry name" value="AAT_like"/>
    <property type="match status" value="1"/>
</dbReference>
<accession>A0A484K8K1</accession>
<evidence type="ECO:0000256" key="1">
    <source>
        <dbReference type="ARBA" id="ARBA00001933"/>
    </source>
</evidence>
<dbReference type="InterPro" id="IPR015422">
    <property type="entry name" value="PyrdxlP-dep_Trfase_small"/>
</dbReference>
<dbReference type="GO" id="GO:0030170">
    <property type="term" value="F:pyridoxal phosphate binding"/>
    <property type="evidence" value="ECO:0007669"/>
    <property type="project" value="InterPro"/>
</dbReference>
<keyword evidence="2" id="KW-0032">Aminotransferase</keyword>
<dbReference type="FunFam" id="3.40.640.10:FF:000067">
    <property type="entry name" value="Aminotransferase, class I/classII"/>
    <property type="match status" value="1"/>
</dbReference>
<reference evidence="6 7" key="1">
    <citation type="submission" date="2018-04" db="EMBL/GenBank/DDBJ databases">
        <authorList>
            <person name="Vogel A."/>
        </authorList>
    </citation>
    <scope>NUCLEOTIDE SEQUENCE [LARGE SCALE GENOMIC DNA]</scope>
</reference>
<comment type="cofactor">
    <cofactor evidence="1">
        <name>pyridoxal 5'-phosphate</name>
        <dbReference type="ChEBI" id="CHEBI:597326"/>
    </cofactor>
</comment>
<dbReference type="InterPro" id="IPR015424">
    <property type="entry name" value="PyrdxlP-dep_Trfase"/>
</dbReference>
<evidence type="ECO:0000259" key="5">
    <source>
        <dbReference type="Pfam" id="PF00155"/>
    </source>
</evidence>
<gene>
    <name evidence="6" type="ORF">CCAM_LOCUS2641</name>
</gene>
<name>A0A484K8K1_9ASTE</name>
<dbReference type="GO" id="GO:0005737">
    <property type="term" value="C:cytoplasm"/>
    <property type="evidence" value="ECO:0007669"/>
    <property type="project" value="TreeGrafter"/>
</dbReference>
<keyword evidence="3" id="KW-0808">Transferase</keyword>
<keyword evidence="4" id="KW-0663">Pyridoxal phosphate</keyword>
<evidence type="ECO:0000313" key="7">
    <source>
        <dbReference type="Proteomes" id="UP000595140"/>
    </source>
</evidence>
<dbReference type="InterPro" id="IPR015421">
    <property type="entry name" value="PyrdxlP-dep_Trfase_major"/>
</dbReference>
<dbReference type="OrthoDB" id="2414662at2759"/>
<evidence type="ECO:0000313" key="6">
    <source>
        <dbReference type="EMBL" id="VFQ60865.1"/>
    </source>
</evidence>
<dbReference type="GO" id="GO:0016212">
    <property type="term" value="F:kynurenine-oxoglutarate transaminase activity"/>
    <property type="evidence" value="ECO:0007669"/>
    <property type="project" value="TreeGrafter"/>
</dbReference>
<keyword evidence="7" id="KW-1185">Reference proteome</keyword>
<dbReference type="PANTHER" id="PTHR43807:SF20">
    <property type="entry name" value="FI04487P"/>
    <property type="match status" value="1"/>
</dbReference>
<dbReference type="InterPro" id="IPR051326">
    <property type="entry name" value="Kynurenine-oxoglutarate_AT"/>
</dbReference>
<sequence length="426" mass="46786">MSIAMGGVGGPLLGLGDIGEEGCNSNNDSKSTFRPSNHPKLFQVAKRLEKFKTTIFTEMSMLAIKYEAINLGQGFPNFDSPEFIKEAAIQAIRAGKNQYARGYGVPDLNAAVATRFKKDTGLDIDSDKEVTVTSGCTEAIAATMLGLINPGDEVILFAPFYDSYEATLSMAGAKIKCVTLRPPDFSVPLDELKSVISKNTRAILINTPHNPTGKMFTQEELNVIASLCIENDVLVFTDEVYDKLAFEMEHISMASLPGMYERTVTMNSLGKTFSLTGWKIGWAIAPPHLTWGVRQAHSFLTFATSTPMQYASAVALRALDSFYVDLKKDYSAKKAILVDGLEAAGFTVYPSSGTYFVMADHTPFGMKDDVAFCEYLIKEVGVVAIPTSVFYLNPEDGKNLVRFTFCKDEQTLRSAVERMKEKLSKK</sequence>
<dbReference type="Gene3D" id="3.40.640.10">
    <property type="entry name" value="Type I PLP-dependent aspartate aminotransferase-like (Major domain)"/>
    <property type="match status" value="1"/>
</dbReference>
<dbReference type="Pfam" id="PF00155">
    <property type="entry name" value="Aminotran_1_2"/>
    <property type="match status" value="1"/>
</dbReference>